<dbReference type="EMBL" id="QGGR01000002">
    <property type="protein sequence ID" value="PWK51106.1"/>
    <property type="molecule type" value="Genomic_DNA"/>
</dbReference>
<dbReference type="Proteomes" id="UP000245697">
    <property type="component" value="Unassembled WGS sequence"/>
</dbReference>
<feature type="compositionally biased region" description="Low complexity" evidence="1">
    <location>
        <begin position="48"/>
        <end position="64"/>
    </location>
</feature>
<comment type="caution">
    <text evidence="2">The sequence shown here is derived from an EMBL/GenBank/DDBJ whole genome shotgun (WGS) entry which is preliminary data.</text>
</comment>
<accession>A0A316FTS0</accession>
<dbReference type="AlphaFoldDB" id="A0A316FTS0"/>
<sequence length="293" mass="31049">MTPCISRVRSRAVMTPCTSRGRSRLVMTPCISPGPSRTSTSRAIGVLPAPMAPRRGPGGPVRTANVPGGHEPVGPRSRKAPPRDRPGGTPVVVYHPAMSLRATPPTVRDMPRRPIPATSGPVGTVLRTARCGPAAVPTLSFRPAPTAVRTGSWRPARTPARTGSCRPVRTPVRTGSCRPVRTPARTGSWSPEATPAPRTSFAVARRAGPEPKASPGARNAAAVTRIRVPTPTSPKPGVSPEPRTCRVRVASALVTGGRCEARPWSRRSYRAVRVPAPRWFRAVPARWPTAPPG</sequence>
<name>A0A316FTS0_9ACTN</name>
<gene>
    <name evidence="2" type="ORF">BC793_102133</name>
</gene>
<reference evidence="2 3" key="1">
    <citation type="submission" date="2018-05" db="EMBL/GenBank/DDBJ databases">
        <title>Genomic Encyclopedia of Archaeal and Bacterial Type Strains, Phase II (KMG-II): from individual species to whole genera.</title>
        <authorList>
            <person name="Goeker M."/>
        </authorList>
    </citation>
    <scope>NUCLEOTIDE SEQUENCE [LARGE SCALE GENOMIC DNA]</scope>
    <source>
        <strain evidence="2 3">DSM 45184</strain>
    </source>
</reference>
<protein>
    <submittedName>
        <fullName evidence="2">Uncharacterized protein</fullName>
    </submittedName>
</protein>
<keyword evidence="3" id="KW-1185">Reference proteome</keyword>
<organism evidence="2 3">
    <name type="scientific">Actinoplanes xinjiangensis</name>
    <dbReference type="NCBI Taxonomy" id="512350"/>
    <lineage>
        <taxon>Bacteria</taxon>
        <taxon>Bacillati</taxon>
        <taxon>Actinomycetota</taxon>
        <taxon>Actinomycetes</taxon>
        <taxon>Micromonosporales</taxon>
        <taxon>Micromonosporaceae</taxon>
        <taxon>Actinoplanes</taxon>
    </lineage>
</organism>
<proteinExistence type="predicted"/>
<evidence type="ECO:0000313" key="3">
    <source>
        <dbReference type="Proteomes" id="UP000245697"/>
    </source>
</evidence>
<feature type="region of interest" description="Disordered" evidence="1">
    <location>
        <begin position="48"/>
        <end position="124"/>
    </location>
</feature>
<evidence type="ECO:0000313" key="2">
    <source>
        <dbReference type="EMBL" id="PWK51106.1"/>
    </source>
</evidence>
<evidence type="ECO:0000256" key="1">
    <source>
        <dbReference type="SAM" id="MobiDB-lite"/>
    </source>
</evidence>
<feature type="region of interest" description="Disordered" evidence="1">
    <location>
        <begin position="147"/>
        <end position="198"/>
    </location>
</feature>